<dbReference type="InterPro" id="IPR042472">
    <property type="entry name" value="MXRA8"/>
</dbReference>
<gene>
    <name evidence="5" type="ORF">ACEWY4_001055</name>
</gene>
<proteinExistence type="predicted"/>
<dbReference type="PROSITE" id="PS50835">
    <property type="entry name" value="IG_LIKE"/>
    <property type="match status" value="1"/>
</dbReference>
<feature type="region of interest" description="Disordered" evidence="2">
    <location>
        <begin position="397"/>
        <end position="420"/>
    </location>
</feature>
<accession>A0ABD1KYE2</accession>
<reference evidence="5 6" key="1">
    <citation type="submission" date="2024-09" db="EMBL/GenBank/DDBJ databases">
        <title>A chromosome-level genome assembly of Gray's grenadier anchovy, Coilia grayii.</title>
        <authorList>
            <person name="Fu Z."/>
        </authorList>
    </citation>
    <scope>NUCLEOTIDE SEQUENCE [LARGE SCALE GENOMIC DNA]</scope>
    <source>
        <strain evidence="5">G4</strain>
        <tissue evidence="5">Muscle</tissue>
    </source>
</reference>
<feature type="domain" description="Ig-like" evidence="4">
    <location>
        <begin position="37"/>
        <end position="168"/>
    </location>
</feature>
<dbReference type="InterPro" id="IPR013783">
    <property type="entry name" value="Ig-like_fold"/>
</dbReference>
<evidence type="ECO:0000256" key="3">
    <source>
        <dbReference type="SAM" id="Phobius"/>
    </source>
</evidence>
<dbReference type="Proteomes" id="UP001591681">
    <property type="component" value="Unassembled WGS sequence"/>
</dbReference>
<dbReference type="PANTHER" id="PTHR44793">
    <property type="entry name" value="MATRIX REMODELING-ASSOCIATED PROTEIN 8"/>
    <property type="match status" value="1"/>
</dbReference>
<dbReference type="InterPro" id="IPR013106">
    <property type="entry name" value="Ig_V-set"/>
</dbReference>
<comment type="caution">
    <text evidence="5">The sequence shown here is derived from an EMBL/GenBank/DDBJ whole genome shotgun (WGS) entry which is preliminary data.</text>
</comment>
<dbReference type="InterPro" id="IPR036179">
    <property type="entry name" value="Ig-like_dom_sf"/>
</dbReference>
<dbReference type="SMART" id="SM00409">
    <property type="entry name" value="IG"/>
    <property type="match status" value="2"/>
</dbReference>
<evidence type="ECO:0000256" key="2">
    <source>
        <dbReference type="SAM" id="MobiDB-lite"/>
    </source>
</evidence>
<dbReference type="EMBL" id="JBHFQA010000001">
    <property type="protein sequence ID" value="KAL2104187.1"/>
    <property type="molecule type" value="Genomic_DNA"/>
</dbReference>
<feature type="compositionally biased region" description="Basic and acidic residues" evidence="2">
    <location>
        <begin position="397"/>
        <end position="408"/>
    </location>
</feature>
<feature type="transmembrane region" description="Helical" evidence="3">
    <location>
        <begin position="368"/>
        <end position="388"/>
    </location>
</feature>
<keyword evidence="3" id="KW-0472">Membrane</keyword>
<evidence type="ECO:0000313" key="5">
    <source>
        <dbReference type="EMBL" id="KAL2104187.1"/>
    </source>
</evidence>
<evidence type="ECO:0000313" key="6">
    <source>
        <dbReference type="Proteomes" id="UP001591681"/>
    </source>
</evidence>
<organism evidence="5 6">
    <name type="scientific">Coilia grayii</name>
    <name type="common">Gray's grenadier anchovy</name>
    <dbReference type="NCBI Taxonomy" id="363190"/>
    <lineage>
        <taxon>Eukaryota</taxon>
        <taxon>Metazoa</taxon>
        <taxon>Chordata</taxon>
        <taxon>Craniata</taxon>
        <taxon>Vertebrata</taxon>
        <taxon>Euteleostomi</taxon>
        <taxon>Actinopterygii</taxon>
        <taxon>Neopterygii</taxon>
        <taxon>Teleostei</taxon>
        <taxon>Clupei</taxon>
        <taxon>Clupeiformes</taxon>
        <taxon>Clupeoidei</taxon>
        <taxon>Engraulidae</taxon>
        <taxon>Coilinae</taxon>
        <taxon>Coilia</taxon>
    </lineage>
</organism>
<dbReference type="AlphaFoldDB" id="A0ABD1KYE2"/>
<sequence>MCVGQFIYCVCVCDRERLSLYLFFWSVCFFCLWLCMPESIRTQGVVVEARNITLPAGSNAVLPCHNQRIVWRQDRLRDRQRVVHWDVYRSRPHEGVERVLDLFPGGSERIYNNYNKGRVTIAPDAFEDGNFSLIIHNVGVNDRGLYTCNLHHHYCNIHQALQLQLNVTKSAHKEKRFWDGEKSVFVVLAGSTVVLPCMNRRALWTEGSQEDQQQVVHWDWQPPGVRPDAAERLVDLYASGEKRKYGPHFMQEKMNITADAFSRGDFSLSISDLQPSEKGLYVCHLHHHYCGLHERRIFRLIVGPPLQQPVPTSHNEILEEVPVNNEPTKRLTVVELPRDTQDDRNTNMVETARVFIVPEPRSHFLNQLGYVLAIFLLLTVIVTAVILLTRSRRKRELESDVRRSERGNRTSIEMEPTGMKNCNQDDIRDYKNNIMKEQAEMSYASSSRVIDLNREMEKMSWK</sequence>
<evidence type="ECO:0000259" key="4">
    <source>
        <dbReference type="PROSITE" id="PS50835"/>
    </source>
</evidence>
<dbReference type="PANTHER" id="PTHR44793:SF2">
    <property type="entry name" value="MATRIX REMODELING-ASSOCIATED PROTEIN 8"/>
    <property type="match status" value="1"/>
</dbReference>
<keyword evidence="3" id="KW-1133">Transmembrane helix</keyword>
<dbReference type="InterPro" id="IPR007110">
    <property type="entry name" value="Ig-like_dom"/>
</dbReference>
<dbReference type="SUPFAM" id="SSF48726">
    <property type="entry name" value="Immunoglobulin"/>
    <property type="match status" value="2"/>
</dbReference>
<feature type="transmembrane region" description="Helical" evidence="3">
    <location>
        <begin position="18"/>
        <end position="36"/>
    </location>
</feature>
<dbReference type="InterPro" id="IPR003599">
    <property type="entry name" value="Ig_sub"/>
</dbReference>
<dbReference type="SMART" id="SM00406">
    <property type="entry name" value="IGv"/>
    <property type="match status" value="2"/>
</dbReference>
<protein>
    <recommendedName>
        <fullName evidence="1">Matrix remodeling-associated protein 8</fullName>
    </recommendedName>
</protein>
<dbReference type="Pfam" id="PF07686">
    <property type="entry name" value="V-set"/>
    <property type="match status" value="2"/>
</dbReference>
<keyword evidence="3" id="KW-0812">Transmembrane</keyword>
<keyword evidence="6" id="KW-1185">Reference proteome</keyword>
<name>A0ABD1KYE2_9TELE</name>
<evidence type="ECO:0000256" key="1">
    <source>
        <dbReference type="ARBA" id="ARBA00018734"/>
    </source>
</evidence>
<dbReference type="Gene3D" id="2.60.40.10">
    <property type="entry name" value="Immunoglobulins"/>
    <property type="match status" value="2"/>
</dbReference>